<dbReference type="EMBL" id="AFIG01000001">
    <property type="protein sequence ID" value="EGL55166.1"/>
    <property type="molecule type" value="Genomic_DNA"/>
</dbReference>
<dbReference type="Proteomes" id="UP000003544">
    <property type="component" value="Unassembled WGS sequence"/>
</dbReference>
<dbReference type="eggNOG" id="COG0342">
    <property type="taxonomic scope" value="Bacteria"/>
</dbReference>
<dbReference type="Gene3D" id="3.30.70.3400">
    <property type="match status" value="1"/>
</dbReference>
<protein>
    <recommendedName>
        <fullName evidence="3">Protein translocase subunit SecD</fullName>
    </recommendedName>
</protein>
<reference evidence="1 2" key="1">
    <citation type="journal article" date="2011" name="J. Bacteriol.">
        <title>Draft genome sequence of Methylophaga aminisulfidivorans MP T.</title>
        <authorList>
            <person name="Han G.H."/>
            <person name="Kim W."/>
            <person name="Chun J."/>
            <person name="Kim S.W."/>
        </authorList>
    </citation>
    <scope>NUCLEOTIDE SEQUENCE [LARGE SCALE GENOMIC DNA]</scope>
    <source>
        <strain evidence="2">MP(T)</strain>
    </source>
</reference>
<gene>
    <name evidence="1" type="ORF">MAMP_02160</name>
</gene>
<dbReference type="Pfam" id="PF07549">
    <property type="entry name" value="Sec_GG"/>
    <property type="match status" value="1"/>
</dbReference>
<accession>F5SXK1</accession>
<evidence type="ECO:0000313" key="1">
    <source>
        <dbReference type="EMBL" id="EGL55166.1"/>
    </source>
</evidence>
<evidence type="ECO:0008006" key="3">
    <source>
        <dbReference type="Google" id="ProtNLM"/>
    </source>
</evidence>
<evidence type="ECO:0000313" key="2">
    <source>
        <dbReference type="Proteomes" id="UP000003544"/>
    </source>
</evidence>
<dbReference type="AlphaFoldDB" id="F5SXK1"/>
<proteinExistence type="predicted"/>
<keyword evidence="2" id="KW-1185">Reference proteome</keyword>
<dbReference type="STRING" id="1026882.MAMP_02160"/>
<name>F5SXK1_9GAMM</name>
<sequence length="147" mass="16472">MKSLSSRTIVYGLLIVFGLLCSLPNILPYSLSQKLPAWYTDTTISMGLDLQGGSHLLLEADTKELLNKQYDLLQSELTSELQKQGIYYTSPVISESGLYIPIRKSADIDKSVELASQLARNSTDGKKRFDIKKETDGIQISLDQRWV</sequence>
<organism evidence="1 2">
    <name type="scientific">Methylophaga aminisulfidivorans MP</name>
    <dbReference type="NCBI Taxonomy" id="1026882"/>
    <lineage>
        <taxon>Bacteria</taxon>
        <taxon>Pseudomonadati</taxon>
        <taxon>Pseudomonadota</taxon>
        <taxon>Gammaproteobacteria</taxon>
        <taxon>Thiotrichales</taxon>
        <taxon>Piscirickettsiaceae</taxon>
        <taxon>Methylophaga</taxon>
    </lineage>
</organism>
<comment type="caution">
    <text evidence="1">The sequence shown here is derived from an EMBL/GenBank/DDBJ whole genome shotgun (WGS) entry which is preliminary data.</text>
</comment>
<dbReference type="RefSeq" id="WP_007145052.1">
    <property type="nucleotide sequence ID" value="NZ_AFIG01000001.1"/>
</dbReference>
<dbReference type="InterPro" id="IPR022646">
    <property type="entry name" value="SecD/SecF_CS"/>
</dbReference>